<dbReference type="STRING" id="694573.A0A194VDQ5"/>
<evidence type="ECO:0000313" key="4">
    <source>
        <dbReference type="Proteomes" id="UP000078576"/>
    </source>
</evidence>
<dbReference type="AlphaFoldDB" id="A0A194VDQ5"/>
<dbReference type="GO" id="GO:0004674">
    <property type="term" value="F:protein serine/threonine kinase activity"/>
    <property type="evidence" value="ECO:0007669"/>
    <property type="project" value="TreeGrafter"/>
</dbReference>
<gene>
    <name evidence="3" type="ORF">VP1G_09151</name>
</gene>
<feature type="region of interest" description="Disordered" evidence="1">
    <location>
        <begin position="690"/>
        <end position="758"/>
    </location>
</feature>
<dbReference type="Proteomes" id="UP000078576">
    <property type="component" value="Unassembled WGS sequence"/>
</dbReference>
<dbReference type="PANTHER" id="PTHR24359:SF1">
    <property type="entry name" value="INHIBITOR OF NUCLEAR FACTOR KAPPA-B KINASE EPSILON SUBUNIT HOMOLOG 1-RELATED"/>
    <property type="match status" value="1"/>
</dbReference>
<feature type="compositionally biased region" description="Polar residues" evidence="1">
    <location>
        <begin position="728"/>
        <end position="740"/>
    </location>
</feature>
<dbReference type="OrthoDB" id="9992527at2759"/>
<dbReference type="EMBL" id="KN714796">
    <property type="protein sequence ID" value="KUI62023.1"/>
    <property type="molecule type" value="Genomic_DNA"/>
</dbReference>
<dbReference type="GO" id="GO:0005524">
    <property type="term" value="F:ATP binding"/>
    <property type="evidence" value="ECO:0007669"/>
    <property type="project" value="InterPro"/>
</dbReference>
<dbReference type="SUPFAM" id="SSF53300">
    <property type="entry name" value="vWA-like"/>
    <property type="match status" value="1"/>
</dbReference>
<dbReference type="InterPro" id="IPR036465">
    <property type="entry name" value="vWFA_dom_sf"/>
</dbReference>
<dbReference type="PANTHER" id="PTHR24359">
    <property type="entry name" value="SERINE/THREONINE-PROTEIN KINASE SBK1"/>
    <property type="match status" value="1"/>
</dbReference>
<evidence type="ECO:0000256" key="1">
    <source>
        <dbReference type="SAM" id="MobiDB-lite"/>
    </source>
</evidence>
<dbReference type="Gene3D" id="1.10.510.10">
    <property type="entry name" value="Transferase(Phosphotransferase) domain 1"/>
    <property type="match status" value="1"/>
</dbReference>
<organism evidence="3 4">
    <name type="scientific">Cytospora mali</name>
    <name type="common">Apple Valsa canker fungus</name>
    <name type="synonym">Valsa mali</name>
    <dbReference type="NCBI Taxonomy" id="578113"/>
    <lineage>
        <taxon>Eukaryota</taxon>
        <taxon>Fungi</taxon>
        <taxon>Dikarya</taxon>
        <taxon>Ascomycota</taxon>
        <taxon>Pezizomycotina</taxon>
        <taxon>Sordariomycetes</taxon>
        <taxon>Sordariomycetidae</taxon>
        <taxon>Diaporthales</taxon>
        <taxon>Cytosporaceae</taxon>
        <taxon>Cytospora</taxon>
    </lineage>
</organism>
<protein>
    <recommendedName>
        <fullName evidence="2">Protein kinase domain-containing protein</fullName>
    </recommendedName>
</protein>
<sequence>MESTAGGSSSSADVDARSDFGRYLEQVHRYNFEGKRFYHPPLVKEWMRQKTDSSVPLLSNADRLLNEVYSSEADRFQPIHAKDIENNLLVLAILLHPDMQCGHYIHIFRKHIADGHLHLKDLTDVYDSIVTELEFEGKSLPSKWRTQGYQACTEAFEKQRWAFSPVLFHLNMDINVPHASSILPFCSTSPINNKGGTAGVYEYRIQHDLVSDPDLHNALQDSVVEDAEFGKCYELAVKSYGANWDDIYKIESEAFKGIRGLKGVVKYLGEYQLGTSSKHPQTSPSRHIMLEYGELDLDEYLADNYPPVLNEEIIAFWEGLFTVADTLKRIHHLRDDRDQFYRGWHGDVKPDNILRVRGEYKLADFGFAKFIREKPGKTTTFLLGGTRTYGAPECDRRARDGTLTPYSQTIDTWSYGCVLSAVATWVVLGSQAYENYRIRRVMAIKELQQRKKVDKAVSVPSCDDAFHDGRTVLPAVTEWHNYLRNSLRKADTITERILDLIDQSMLISKPDERLTLEQLCSKLDDILILARDRYSKDLDERKLILLSADTLKALLDMDKKAPAKPTAGLKAELQPTRNPGALGVPGEGQDTSTPSPKVRKSERFDKIYFGKTANRQDVLLQKLPAVPGISQSPTQLPSDVVDETPKSLPKRDQEVFNIPDIRVSNSPEQMHSFMSRPTLAISARGVQKLYRPYKPPDNPPSFQNSRNHSQQQSINATQYVENPGVSELPTNIPRTSSAQPKGSVAEFGPNNPKESKDKFHIYGGEEKKDLLPATNQQSLSNSASEPDLKQTSIWRTYESLEKHWINPGTLNRFLGKVPEDPRLKRFIQNRDIIFIVDNAYSMQSHWEAMTTTLLTLAMKIGSLDEDGLDLAYTCGENNQVRGARKWDIPRQFRQSINSAWDVLDPSDKTDMADLLVRIFDAYMEGDMKKKQTLIVLTNGLWEGSKDWHAVEKDIARHINAMRERLGKQERRWFTIQFISFGKNLAALERLEDLDNNLRGLE</sequence>
<feature type="domain" description="Protein kinase" evidence="2">
    <location>
        <begin position="186"/>
        <end position="527"/>
    </location>
</feature>
<accession>A0A194VDQ5</accession>
<name>A0A194VDQ5_CYTMA</name>
<feature type="region of interest" description="Disordered" evidence="1">
    <location>
        <begin position="565"/>
        <end position="598"/>
    </location>
</feature>
<keyword evidence="4" id="KW-1185">Reference proteome</keyword>
<dbReference type="InterPro" id="IPR011009">
    <property type="entry name" value="Kinase-like_dom_sf"/>
</dbReference>
<dbReference type="SMART" id="SM00220">
    <property type="entry name" value="S_TKc"/>
    <property type="match status" value="1"/>
</dbReference>
<reference evidence="4" key="1">
    <citation type="submission" date="2014-12" db="EMBL/GenBank/DDBJ databases">
        <title>Genome Sequence of Valsa Canker Pathogens Uncovers a Specific Adaption of Colonization on Woody Bark.</title>
        <authorList>
            <person name="Yin Z."/>
            <person name="Liu H."/>
            <person name="Gao X."/>
            <person name="Li Z."/>
            <person name="Song N."/>
            <person name="Ke X."/>
            <person name="Dai Q."/>
            <person name="Wu Y."/>
            <person name="Sun Y."/>
            <person name="Xu J.-R."/>
            <person name="Kang Z.K."/>
            <person name="Wang L."/>
            <person name="Huang L."/>
        </authorList>
    </citation>
    <scope>NUCLEOTIDE SEQUENCE [LARGE SCALE GENOMIC DNA]</scope>
    <source>
        <strain evidence="4">SXYL134</strain>
    </source>
</reference>
<proteinExistence type="predicted"/>
<evidence type="ECO:0000313" key="3">
    <source>
        <dbReference type="EMBL" id="KUI62023.1"/>
    </source>
</evidence>
<dbReference type="Pfam" id="PF00069">
    <property type="entry name" value="Pkinase"/>
    <property type="match status" value="1"/>
</dbReference>
<dbReference type="PROSITE" id="PS50011">
    <property type="entry name" value="PROTEIN_KINASE_DOM"/>
    <property type="match status" value="1"/>
</dbReference>
<feature type="compositionally biased region" description="Polar residues" evidence="1">
    <location>
        <begin position="700"/>
        <end position="720"/>
    </location>
</feature>
<dbReference type="SUPFAM" id="SSF56112">
    <property type="entry name" value="Protein kinase-like (PK-like)"/>
    <property type="match status" value="1"/>
</dbReference>
<evidence type="ECO:0000259" key="2">
    <source>
        <dbReference type="PROSITE" id="PS50011"/>
    </source>
</evidence>
<dbReference type="InterPro" id="IPR000719">
    <property type="entry name" value="Prot_kinase_dom"/>
</dbReference>